<name>F2APZ1_RHOBT</name>
<accession>F2APZ1</accession>
<dbReference type="Proteomes" id="UP000006222">
    <property type="component" value="Unassembled WGS sequence"/>
</dbReference>
<evidence type="ECO:0000313" key="2">
    <source>
        <dbReference type="Proteomes" id="UP000006222"/>
    </source>
</evidence>
<evidence type="ECO:0000313" key="1">
    <source>
        <dbReference type="EMBL" id="EGF28259.1"/>
    </source>
</evidence>
<reference evidence="1 2" key="1">
    <citation type="journal article" date="2013" name="Mar. Genomics">
        <title>Expression of sulfatases in Rhodopirellula baltica and the diversity of sulfatases in the genus Rhodopirellula.</title>
        <authorList>
            <person name="Wegner C.E."/>
            <person name="Richter-Heitmann T."/>
            <person name="Klindworth A."/>
            <person name="Klockow C."/>
            <person name="Richter M."/>
            <person name="Achstetter T."/>
            <person name="Glockner F.O."/>
            <person name="Harder J."/>
        </authorList>
    </citation>
    <scope>NUCLEOTIDE SEQUENCE [LARGE SCALE GENOMIC DNA]</scope>
    <source>
        <strain evidence="1 2">WH47</strain>
    </source>
</reference>
<organism evidence="1 2">
    <name type="scientific">Rhodopirellula baltica WH47</name>
    <dbReference type="NCBI Taxonomy" id="991778"/>
    <lineage>
        <taxon>Bacteria</taxon>
        <taxon>Pseudomonadati</taxon>
        <taxon>Planctomycetota</taxon>
        <taxon>Planctomycetia</taxon>
        <taxon>Pirellulales</taxon>
        <taxon>Pirellulaceae</taxon>
        <taxon>Rhodopirellula</taxon>
    </lineage>
</organism>
<gene>
    <name evidence="1" type="ORF">RBWH47_03359</name>
</gene>
<sequence>MGQIVLVARLVHEGEWRWLTIAPGLSSLHNHRTWGTKASRSVFADADDGK</sequence>
<comment type="caution">
    <text evidence="1">The sequence shown here is derived from an EMBL/GenBank/DDBJ whole genome shotgun (WGS) entry which is preliminary data.</text>
</comment>
<dbReference type="PATRIC" id="fig|991778.3.peg.1861"/>
<dbReference type="EMBL" id="AFAR01000100">
    <property type="protein sequence ID" value="EGF28259.1"/>
    <property type="molecule type" value="Genomic_DNA"/>
</dbReference>
<dbReference type="AlphaFoldDB" id="F2APZ1"/>
<protein>
    <submittedName>
        <fullName evidence="1">Uncharacterized protein</fullName>
    </submittedName>
</protein>
<proteinExistence type="predicted"/>